<protein>
    <recommendedName>
        <fullName evidence="9">N-acetylglucosamine-6-phosphate deacetylase</fullName>
    </recommendedName>
</protein>
<dbReference type="GO" id="GO:0008448">
    <property type="term" value="F:N-acetylglucosamine-6-phosphate deacetylase activity"/>
    <property type="evidence" value="ECO:0007669"/>
    <property type="project" value="InterPro"/>
</dbReference>
<reference evidence="7 8" key="2">
    <citation type="submission" date="2015-05" db="EMBL/GenBank/DDBJ databases">
        <title>Lifestyle Evolution in Cyanobacterial Symbionts of Sponges.</title>
        <authorList>
            <person name="Burgsdorf I."/>
            <person name="Slaby B.M."/>
            <person name="Handley K.M."/>
            <person name="Haber M."/>
            <person name="Blom J."/>
            <person name="Marshall C.W."/>
            <person name="Gilbert J.A."/>
            <person name="Hentschel U."/>
            <person name="Steindler L."/>
        </authorList>
    </citation>
    <scope>NUCLEOTIDE SEQUENCE [LARGE SCALE GENOMIC DNA]</scope>
    <source>
        <strain evidence="7">15L</strain>
    </source>
</reference>
<evidence type="ECO:0000256" key="6">
    <source>
        <dbReference type="PIRSR" id="PIRSR038994-3"/>
    </source>
</evidence>
<reference evidence="7 8" key="1">
    <citation type="submission" date="2015-02" db="EMBL/GenBank/DDBJ databases">
        <authorList>
            <person name="Slaby B."/>
            <person name="Hentschel U."/>
        </authorList>
    </citation>
    <scope>NUCLEOTIDE SEQUENCE [LARGE SCALE GENOMIC DNA]</scope>
    <source>
        <strain evidence="7">15L</strain>
    </source>
</reference>
<dbReference type="InterPro" id="IPR032466">
    <property type="entry name" value="Metal_Hydrolase"/>
</dbReference>
<evidence type="ECO:0000256" key="1">
    <source>
        <dbReference type="ARBA" id="ARBA00010716"/>
    </source>
</evidence>
<dbReference type="GO" id="GO:0006046">
    <property type="term" value="P:N-acetylglucosamine catabolic process"/>
    <property type="evidence" value="ECO:0007669"/>
    <property type="project" value="TreeGrafter"/>
</dbReference>
<comment type="cofactor">
    <cofactor evidence="6">
        <name>a divalent metal cation</name>
        <dbReference type="ChEBI" id="CHEBI:60240"/>
    </cofactor>
    <text evidence="6">Binds 1 divalent metal cation per subunit.</text>
</comment>
<name>A0A0G8ATC4_9SYNE</name>
<dbReference type="GO" id="GO:0046872">
    <property type="term" value="F:metal ion binding"/>
    <property type="evidence" value="ECO:0007669"/>
    <property type="project" value="UniProtKB-KW"/>
</dbReference>
<feature type="binding site" evidence="6">
    <location>
        <position position="136"/>
    </location>
    <ligand>
        <name>Zn(2+)</name>
        <dbReference type="ChEBI" id="CHEBI:29105"/>
    </ligand>
</feature>
<evidence type="ECO:0000256" key="4">
    <source>
        <dbReference type="PIRNR" id="PIRNR038994"/>
    </source>
</evidence>
<dbReference type="InterPro" id="IPR003764">
    <property type="entry name" value="GlcNAc_6-P_deAcase"/>
</dbReference>
<keyword evidence="2 6" id="KW-0479">Metal-binding</keyword>
<gene>
    <name evidence="7" type="ORF">TQ37_08250</name>
</gene>
<dbReference type="AlphaFoldDB" id="A0A0G8ATC4"/>
<dbReference type="STRING" id="431041.FLM9_357"/>
<evidence type="ECO:0000256" key="3">
    <source>
        <dbReference type="ARBA" id="ARBA00022801"/>
    </source>
</evidence>
<dbReference type="PANTHER" id="PTHR11113">
    <property type="entry name" value="N-ACETYLGLUCOSAMINE-6-PHOSPHATE DEACETYLASE"/>
    <property type="match status" value="1"/>
</dbReference>
<keyword evidence="3 4" id="KW-0378">Hydrolase</keyword>
<organism evidence="7 8">
    <name type="scientific">Candidatus Synechococcus spongiarum 15L</name>
    <dbReference type="NCBI Taxonomy" id="1608419"/>
    <lineage>
        <taxon>Bacteria</taxon>
        <taxon>Bacillati</taxon>
        <taxon>Cyanobacteriota</taxon>
        <taxon>Cyanophyceae</taxon>
        <taxon>Synechococcales</taxon>
        <taxon>Synechococcaceae</taxon>
        <taxon>Synechococcus</taxon>
    </lineage>
</organism>
<evidence type="ECO:0000313" key="7">
    <source>
        <dbReference type="EMBL" id="KKZ10815.1"/>
    </source>
</evidence>
<keyword evidence="4" id="KW-0119">Carbohydrate metabolism</keyword>
<dbReference type="EMBL" id="JYFQ01000167">
    <property type="protein sequence ID" value="KKZ10815.1"/>
    <property type="molecule type" value="Genomic_DNA"/>
</dbReference>
<dbReference type="PIRSF" id="PIRSF038994">
    <property type="entry name" value="NagA"/>
    <property type="match status" value="1"/>
</dbReference>
<dbReference type="PANTHER" id="PTHR11113:SF14">
    <property type="entry name" value="N-ACETYLGLUCOSAMINE-6-PHOSPHATE DEACETYLASE"/>
    <property type="match status" value="1"/>
</dbReference>
<comment type="caution">
    <text evidence="7">The sequence shown here is derived from an EMBL/GenBank/DDBJ whole genome shotgun (WGS) entry which is preliminary data.</text>
</comment>
<evidence type="ECO:0000256" key="5">
    <source>
        <dbReference type="PIRSR" id="PIRSR038994-1"/>
    </source>
</evidence>
<evidence type="ECO:0000256" key="2">
    <source>
        <dbReference type="ARBA" id="ARBA00022723"/>
    </source>
</evidence>
<dbReference type="Gene3D" id="3.20.20.140">
    <property type="entry name" value="Metal-dependent hydrolases"/>
    <property type="match status" value="1"/>
</dbReference>
<proteinExistence type="inferred from homology"/>
<accession>A0A0G8ATC4</accession>
<dbReference type="PATRIC" id="fig|1608419.3.peg.813"/>
<feature type="binding site" evidence="6">
    <location>
        <position position="224"/>
    </location>
    <ligand>
        <name>Zn(2+)</name>
        <dbReference type="ChEBI" id="CHEBI:29105"/>
    </ligand>
</feature>
<comment type="similarity">
    <text evidence="1 4">Belongs to the metallo-dependent hydrolases superfamily. NagA family.</text>
</comment>
<evidence type="ECO:0000313" key="8">
    <source>
        <dbReference type="Proteomes" id="UP000035037"/>
    </source>
</evidence>
<feature type="active site" description="Proton donor/acceptor" evidence="5">
    <location>
        <position position="282"/>
    </location>
</feature>
<dbReference type="SUPFAM" id="SSF51556">
    <property type="entry name" value="Metallo-dependent hydrolases"/>
    <property type="match status" value="1"/>
</dbReference>
<evidence type="ECO:0008006" key="9">
    <source>
        <dbReference type="Google" id="ProtNLM"/>
    </source>
</evidence>
<sequence length="391" mass="43064">MAELHCCRLRLPGEPGFWRFRLDGQGAIRDLRPEAPRAAEGRRHRHWDWQGDWLSPAAVDLQINGLQGLWFGHLETRQLDRLHQALIWLRQRGVDAVCPTLVTAPLARLRRSLTLLRQVRQQQSAAETRLLGAHLEGPFLAVSKRGAHPRRHVQSPDPERLEQLMHGFDAEDVALLTMAPELDPRHNLLGRLVEQGVVVSLGHTEASQGQAAAAFAAGARLLTHAFNAMPPLHHRAPGPVAAACTASEPVFLGLVADGVHVDPAVAVLLTRMAPGRVVLVSDALAPYGLAEGRYPWGNRWITVQDGTWRLEDGTMAGTTVGILEGACRLARWSRDPDEAILAATVRPRVVLGHGGTVVQHLRDTTLPRLLRWHWQPETGRLTWATPQPSAA</sequence>
<dbReference type="Proteomes" id="UP000035037">
    <property type="component" value="Unassembled WGS sequence"/>
</dbReference>
<feature type="binding site" evidence="6">
    <location>
        <position position="203"/>
    </location>
    <ligand>
        <name>Zn(2+)</name>
        <dbReference type="ChEBI" id="CHEBI:29105"/>
    </ligand>
</feature>